<gene>
    <name evidence="4" type="ORF">PEVE_00041635</name>
</gene>
<keyword evidence="5" id="KW-1185">Reference proteome</keyword>
<name>A0ABN8PCF9_9CNID</name>
<accession>A0ABN8PCF9</accession>
<evidence type="ECO:0000259" key="3">
    <source>
        <dbReference type="SMART" id="SM00198"/>
    </source>
</evidence>
<feature type="compositionally biased region" description="Low complexity" evidence="1">
    <location>
        <begin position="116"/>
        <end position="129"/>
    </location>
</feature>
<keyword evidence="2" id="KW-0732">Signal</keyword>
<dbReference type="Gene3D" id="3.40.33.10">
    <property type="entry name" value="CAP"/>
    <property type="match status" value="1"/>
</dbReference>
<evidence type="ECO:0000313" key="4">
    <source>
        <dbReference type="EMBL" id="CAH3140235.1"/>
    </source>
</evidence>
<evidence type="ECO:0000256" key="2">
    <source>
        <dbReference type="SAM" id="SignalP"/>
    </source>
</evidence>
<reference evidence="4 5" key="1">
    <citation type="submission" date="2022-05" db="EMBL/GenBank/DDBJ databases">
        <authorList>
            <consortium name="Genoscope - CEA"/>
            <person name="William W."/>
        </authorList>
    </citation>
    <scope>NUCLEOTIDE SEQUENCE [LARGE SCALE GENOMIC DNA]</scope>
</reference>
<comment type="caution">
    <text evidence="4">The sequence shown here is derived from an EMBL/GenBank/DDBJ whole genome shotgun (WGS) entry which is preliminary data.</text>
</comment>
<dbReference type="InterPro" id="IPR035940">
    <property type="entry name" value="CAP_sf"/>
</dbReference>
<sequence length="395" mass="42927">MFLFWILLITRLIPTTAGKISDVHQKSVVPITVGELKEGETQTINTAPITIHIPLPKSHTNHDSSEAPAAIAHEAPEGTYLLPVTEHKDSPPAINLAVNLRLLLEKEKKPADKSEAVTVVTEPTSSPVVKPNAGSEYEAHEVKILQPDSNANAVPSHEERPSLSALNDLPSGVVQGGVSTASSPSQVKNPTGPAVLQQSLRKFAPSFLLVPKRRFLHNVRSNVKGIVPGTPMGRFREQMLHAHNLKRLLHGVPPLTADQRLSQEAQMFARKLAQTGNITHSLLNERPGEGENIALRCSLTATKHGLGSTWRIQCENESWPSHKTNSVFNSSEKSRASEINRASVLSLRAIGGGHSAASKFFTGKICFVAVARYEPAGNEAGRLMDNVFKPVPRRR</sequence>
<evidence type="ECO:0000313" key="5">
    <source>
        <dbReference type="Proteomes" id="UP001159427"/>
    </source>
</evidence>
<feature type="signal peptide" evidence="2">
    <location>
        <begin position="1"/>
        <end position="18"/>
    </location>
</feature>
<evidence type="ECO:0000256" key="1">
    <source>
        <dbReference type="SAM" id="MobiDB-lite"/>
    </source>
</evidence>
<dbReference type="Proteomes" id="UP001159427">
    <property type="component" value="Unassembled WGS sequence"/>
</dbReference>
<dbReference type="SMART" id="SM00198">
    <property type="entry name" value="SCP"/>
    <property type="match status" value="1"/>
</dbReference>
<feature type="region of interest" description="Disordered" evidence="1">
    <location>
        <begin position="114"/>
        <end position="133"/>
    </location>
</feature>
<organism evidence="4 5">
    <name type="scientific">Porites evermanni</name>
    <dbReference type="NCBI Taxonomy" id="104178"/>
    <lineage>
        <taxon>Eukaryota</taxon>
        <taxon>Metazoa</taxon>
        <taxon>Cnidaria</taxon>
        <taxon>Anthozoa</taxon>
        <taxon>Hexacorallia</taxon>
        <taxon>Scleractinia</taxon>
        <taxon>Fungiina</taxon>
        <taxon>Poritidae</taxon>
        <taxon>Porites</taxon>
    </lineage>
</organism>
<dbReference type="SUPFAM" id="SSF55797">
    <property type="entry name" value="PR-1-like"/>
    <property type="match status" value="1"/>
</dbReference>
<dbReference type="InterPro" id="IPR014044">
    <property type="entry name" value="CAP_dom"/>
</dbReference>
<feature type="domain" description="SCP" evidence="3">
    <location>
        <begin position="234"/>
        <end position="381"/>
    </location>
</feature>
<feature type="chain" id="PRO_5047360416" description="SCP domain-containing protein" evidence="2">
    <location>
        <begin position="19"/>
        <end position="395"/>
    </location>
</feature>
<dbReference type="EMBL" id="CALNXI010000798">
    <property type="protein sequence ID" value="CAH3140235.1"/>
    <property type="molecule type" value="Genomic_DNA"/>
</dbReference>
<protein>
    <recommendedName>
        <fullName evidence="3">SCP domain-containing protein</fullName>
    </recommendedName>
</protein>
<dbReference type="Pfam" id="PF00188">
    <property type="entry name" value="CAP"/>
    <property type="match status" value="1"/>
</dbReference>
<proteinExistence type="predicted"/>